<sequence length="40" mass="4375">MLANLVMLAFMSAATSCSATIQVTRLGQQPWLNAWAANRH</sequence>
<reference evidence="1" key="1">
    <citation type="journal article" date="2014" name="Front. Microbiol.">
        <title>High frequency of phylogenetically diverse reductive dehalogenase-homologous genes in deep subseafloor sedimentary metagenomes.</title>
        <authorList>
            <person name="Kawai M."/>
            <person name="Futagami T."/>
            <person name="Toyoda A."/>
            <person name="Takaki Y."/>
            <person name="Nishi S."/>
            <person name="Hori S."/>
            <person name="Arai W."/>
            <person name="Tsubouchi T."/>
            <person name="Morono Y."/>
            <person name="Uchiyama I."/>
            <person name="Ito T."/>
            <person name="Fujiyama A."/>
            <person name="Inagaki F."/>
            <person name="Takami H."/>
        </authorList>
    </citation>
    <scope>NUCLEOTIDE SEQUENCE</scope>
    <source>
        <strain evidence="1">Expedition CK06-06</strain>
    </source>
</reference>
<dbReference type="AlphaFoldDB" id="X1DFJ5"/>
<accession>X1DFJ5</accession>
<dbReference type="EMBL" id="BARU01001652">
    <property type="protein sequence ID" value="GAH19606.1"/>
    <property type="molecule type" value="Genomic_DNA"/>
</dbReference>
<proteinExistence type="predicted"/>
<gene>
    <name evidence="1" type="ORF">S03H2_04222</name>
</gene>
<comment type="caution">
    <text evidence="1">The sequence shown here is derived from an EMBL/GenBank/DDBJ whole genome shotgun (WGS) entry which is preliminary data.</text>
</comment>
<protein>
    <submittedName>
        <fullName evidence="1">Uncharacterized protein</fullName>
    </submittedName>
</protein>
<name>X1DFJ5_9ZZZZ</name>
<evidence type="ECO:0000313" key="1">
    <source>
        <dbReference type="EMBL" id="GAH19606.1"/>
    </source>
</evidence>
<organism evidence="1">
    <name type="scientific">marine sediment metagenome</name>
    <dbReference type="NCBI Taxonomy" id="412755"/>
    <lineage>
        <taxon>unclassified sequences</taxon>
        <taxon>metagenomes</taxon>
        <taxon>ecological metagenomes</taxon>
    </lineage>
</organism>